<reference evidence="7 8" key="1">
    <citation type="submission" date="2016-10" db="EMBL/GenBank/DDBJ databases">
        <authorList>
            <person name="de Groot N.N."/>
        </authorList>
    </citation>
    <scope>NUCLEOTIDE SEQUENCE [LARGE SCALE GENOMIC DNA]</scope>
    <source>
        <strain evidence="7 8">DSM 23413</strain>
    </source>
</reference>
<keyword evidence="8" id="KW-1185">Reference proteome</keyword>
<dbReference type="Proteomes" id="UP000236742">
    <property type="component" value="Unassembled WGS sequence"/>
</dbReference>
<dbReference type="InterPro" id="IPR039424">
    <property type="entry name" value="SBP_5"/>
</dbReference>
<evidence type="ECO:0000256" key="3">
    <source>
        <dbReference type="ARBA" id="ARBA00022448"/>
    </source>
</evidence>
<sequence>MSRIDRRALFTSGAAAALLAASGVSLAATPRPGGRLRLAVPRDDSSLCAVARAAVFDTLTEVAPDGVLRGELAKSWQCGPDARDWLFTLHEGVRFHDGRRLVARDVAESLVAHESPALRGARIEAEESGVLRISLREGNPQLPLLLADSALIVAPGGHVAGELSQAVGTGAYRTVRADAGRHFLGRKVEGHYRAGSAGWVDEFEIVVIPDPGVRAEALRDGFVDVAALPQPDGLLERGEFFYHPSRDNMALAARAGLGVPKAIGTRAPLDDFRIAERWWVG</sequence>
<dbReference type="SUPFAM" id="SSF53850">
    <property type="entry name" value="Periplasmic binding protein-like II"/>
    <property type="match status" value="1"/>
</dbReference>
<comment type="similarity">
    <text evidence="2">Belongs to the bacterial solute-binding protein 5 family.</text>
</comment>
<dbReference type="Gene3D" id="3.40.190.10">
    <property type="entry name" value="Periplasmic binding protein-like II"/>
    <property type="match status" value="1"/>
</dbReference>
<dbReference type="OrthoDB" id="9803988at2"/>
<evidence type="ECO:0000256" key="5">
    <source>
        <dbReference type="SAM" id="SignalP"/>
    </source>
</evidence>
<protein>
    <submittedName>
        <fullName evidence="7">Extracellular solute-binding protein, family 5 Middle</fullName>
    </submittedName>
</protein>
<dbReference type="Pfam" id="PF00496">
    <property type="entry name" value="SBP_bac_5"/>
    <property type="match status" value="1"/>
</dbReference>
<proteinExistence type="inferred from homology"/>
<keyword evidence="3" id="KW-0813">Transport</keyword>
<dbReference type="PROSITE" id="PS51318">
    <property type="entry name" value="TAT"/>
    <property type="match status" value="1"/>
</dbReference>
<evidence type="ECO:0000256" key="1">
    <source>
        <dbReference type="ARBA" id="ARBA00004418"/>
    </source>
</evidence>
<evidence type="ECO:0000313" key="7">
    <source>
        <dbReference type="EMBL" id="SEF88563.1"/>
    </source>
</evidence>
<dbReference type="InterPro" id="IPR006311">
    <property type="entry name" value="TAT_signal"/>
</dbReference>
<dbReference type="EMBL" id="FNVD01000006">
    <property type="protein sequence ID" value="SEF88563.1"/>
    <property type="molecule type" value="Genomic_DNA"/>
</dbReference>
<dbReference type="RefSeq" id="WP_104007811.1">
    <property type="nucleotide sequence ID" value="NZ_FNVD01000006.1"/>
</dbReference>
<organism evidence="7 8">
    <name type="scientific">Jhaorihella thermophila</name>
    <dbReference type="NCBI Taxonomy" id="488547"/>
    <lineage>
        <taxon>Bacteria</taxon>
        <taxon>Pseudomonadati</taxon>
        <taxon>Pseudomonadota</taxon>
        <taxon>Alphaproteobacteria</taxon>
        <taxon>Rhodobacterales</taxon>
        <taxon>Paracoccaceae</taxon>
        <taxon>Jhaorihella</taxon>
    </lineage>
</organism>
<comment type="subcellular location">
    <subcellularLocation>
        <location evidence="1">Periplasm</location>
    </subcellularLocation>
</comment>
<evidence type="ECO:0000256" key="4">
    <source>
        <dbReference type="ARBA" id="ARBA00022729"/>
    </source>
</evidence>
<keyword evidence="4 5" id="KW-0732">Signal</keyword>
<evidence type="ECO:0000256" key="2">
    <source>
        <dbReference type="ARBA" id="ARBA00005695"/>
    </source>
</evidence>
<dbReference type="GO" id="GO:0015833">
    <property type="term" value="P:peptide transport"/>
    <property type="evidence" value="ECO:0007669"/>
    <property type="project" value="TreeGrafter"/>
</dbReference>
<dbReference type="PANTHER" id="PTHR30290">
    <property type="entry name" value="PERIPLASMIC BINDING COMPONENT OF ABC TRANSPORTER"/>
    <property type="match status" value="1"/>
</dbReference>
<feature type="signal peptide" evidence="5">
    <location>
        <begin position="1"/>
        <end position="27"/>
    </location>
</feature>
<dbReference type="InterPro" id="IPR000914">
    <property type="entry name" value="SBP_5_dom"/>
</dbReference>
<evidence type="ECO:0000259" key="6">
    <source>
        <dbReference type="Pfam" id="PF00496"/>
    </source>
</evidence>
<name>A0A1H5VMZ9_9RHOB</name>
<feature type="domain" description="Solute-binding protein family 5" evidence="6">
    <location>
        <begin position="69"/>
        <end position="233"/>
    </location>
</feature>
<accession>A0A1H5VMZ9</accession>
<dbReference type="AlphaFoldDB" id="A0A1H5VMZ9"/>
<evidence type="ECO:0000313" key="8">
    <source>
        <dbReference type="Proteomes" id="UP000236742"/>
    </source>
</evidence>
<dbReference type="GO" id="GO:1904680">
    <property type="term" value="F:peptide transmembrane transporter activity"/>
    <property type="evidence" value="ECO:0007669"/>
    <property type="project" value="TreeGrafter"/>
</dbReference>
<feature type="chain" id="PRO_5009287411" evidence="5">
    <location>
        <begin position="28"/>
        <end position="281"/>
    </location>
</feature>
<dbReference type="PANTHER" id="PTHR30290:SF9">
    <property type="entry name" value="OLIGOPEPTIDE-BINDING PROTEIN APPA"/>
    <property type="match status" value="1"/>
</dbReference>
<gene>
    <name evidence="7" type="ORF">SAMN05421751_106127</name>
</gene>